<reference evidence="2 3" key="1">
    <citation type="submission" date="2020-04" db="EMBL/GenBank/DDBJ databases">
        <title>Perkinsus olseni comparative genomics.</title>
        <authorList>
            <person name="Bogema D.R."/>
        </authorList>
    </citation>
    <scope>NUCLEOTIDE SEQUENCE [LARGE SCALE GENOMIC DNA]</scope>
    <source>
        <strain evidence="2 3">ATCC PRA-207</strain>
    </source>
</reference>
<proteinExistence type="predicted"/>
<accession>A0A7J6T890</accession>
<feature type="non-terminal residue" evidence="2">
    <location>
        <position position="1"/>
    </location>
</feature>
<evidence type="ECO:0000313" key="3">
    <source>
        <dbReference type="Proteomes" id="UP000553632"/>
    </source>
</evidence>
<gene>
    <name evidence="2" type="ORF">FOZ63_016992</name>
</gene>
<comment type="caution">
    <text evidence="2">The sequence shown here is derived from an EMBL/GenBank/DDBJ whole genome shotgun (WGS) entry which is preliminary data.</text>
</comment>
<evidence type="ECO:0000313" key="2">
    <source>
        <dbReference type="EMBL" id="KAF4741489.1"/>
    </source>
</evidence>
<dbReference type="EMBL" id="JABANO010012630">
    <property type="protein sequence ID" value="KAF4741489.1"/>
    <property type="molecule type" value="Genomic_DNA"/>
</dbReference>
<evidence type="ECO:0000256" key="1">
    <source>
        <dbReference type="SAM" id="MobiDB-lite"/>
    </source>
</evidence>
<feature type="region of interest" description="Disordered" evidence="1">
    <location>
        <begin position="1"/>
        <end position="21"/>
    </location>
</feature>
<organism evidence="2 3">
    <name type="scientific">Perkinsus olseni</name>
    <name type="common">Perkinsus atlanticus</name>
    <dbReference type="NCBI Taxonomy" id="32597"/>
    <lineage>
        <taxon>Eukaryota</taxon>
        <taxon>Sar</taxon>
        <taxon>Alveolata</taxon>
        <taxon>Perkinsozoa</taxon>
        <taxon>Perkinsea</taxon>
        <taxon>Perkinsida</taxon>
        <taxon>Perkinsidae</taxon>
        <taxon>Perkinsus</taxon>
    </lineage>
</organism>
<name>A0A7J6T890_PEROL</name>
<protein>
    <submittedName>
        <fullName evidence="2">Uncharacterized protein</fullName>
    </submittedName>
</protein>
<sequence length="113" mass="11942">ARRQLIKQGPPRKQVRRSPDGVTSIVVVRTASPTSDKTINDIKIKINFPPAQEWADDTGLVGVGGGVVVIGISARRRHLIIGVDVAGSPSLHAQLIADVHVDTLGLGAIEARV</sequence>
<feature type="non-terminal residue" evidence="2">
    <location>
        <position position="113"/>
    </location>
</feature>
<dbReference type="Proteomes" id="UP000553632">
    <property type="component" value="Unassembled WGS sequence"/>
</dbReference>
<dbReference type="AlphaFoldDB" id="A0A7J6T890"/>
<keyword evidence="3" id="KW-1185">Reference proteome</keyword>